<dbReference type="OrthoDB" id="2395269at2759"/>
<accession>A0A397TCZ5</accession>
<evidence type="ECO:0000313" key="2">
    <source>
        <dbReference type="Proteomes" id="UP000265703"/>
    </source>
</evidence>
<evidence type="ECO:0000313" key="1">
    <source>
        <dbReference type="EMBL" id="RIA95219.1"/>
    </source>
</evidence>
<reference evidence="1 2" key="1">
    <citation type="submission" date="2018-06" db="EMBL/GenBank/DDBJ databases">
        <title>Comparative genomics reveals the genomic features of Rhizophagus irregularis, R. cerebriforme, R. diaphanum and Gigaspora rosea, and their symbiotic lifestyle signature.</title>
        <authorList>
            <person name="Morin E."/>
            <person name="San Clemente H."/>
            <person name="Chen E.C.H."/>
            <person name="De La Providencia I."/>
            <person name="Hainaut M."/>
            <person name="Kuo A."/>
            <person name="Kohler A."/>
            <person name="Murat C."/>
            <person name="Tang N."/>
            <person name="Roy S."/>
            <person name="Loubradou J."/>
            <person name="Henrissat B."/>
            <person name="Grigoriev I.V."/>
            <person name="Corradi N."/>
            <person name="Roux C."/>
            <person name="Martin F.M."/>
        </authorList>
    </citation>
    <scope>NUCLEOTIDE SEQUENCE [LARGE SCALE GENOMIC DNA]</scope>
    <source>
        <strain evidence="1 2">DAOM 227022</strain>
    </source>
</reference>
<dbReference type="EMBL" id="QKYT01000065">
    <property type="protein sequence ID" value="RIA95219.1"/>
    <property type="molecule type" value="Genomic_DNA"/>
</dbReference>
<dbReference type="AlphaFoldDB" id="A0A397TCZ5"/>
<sequence length="125" mass="15058">MQNYPVESFAINFDKWKLEMAKDKNAIDCYTYFSLHFDKNIVYAIEQKKDINNMYIYKAMHGKVNDPVQRKDKLIQREIWEDRHHLRSKYPKTLEDKVLLSQMNVMEAQKPLLEESMEALKQIND</sequence>
<keyword evidence="2" id="KW-1185">Reference proteome</keyword>
<name>A0A397TCZ5_9GLOM</name>
<protein>
    <submittedName>
        <fullName evidence="1">Uncharacterized protein</fullName>
    </submittedName>
</protein>
<proteinExistence type="predicted"/>
<gene>
    <name evidence="1" type="ORF">C1645_816948</name>
</gene>
<dbReference type="Proteomes" id="UP000265703">
    <property type="component" value="Unassembled WGS sequence"/>
</dbReference>
<organism evidence="1 2">
    <name type="scientific">Glomus cerebriforme</name>
    <dbReference type="NCBI Taxonomy" id="658196"/>
    <lineage>
        <taxon>Eukaryota</taxon>
        <taxon>Fungi</taxon>
        <taxon>Fungi incertae sedis</taxon>
        <taxon>Mucoromycota</taxon>
        <taxon>Glomeromycotina</taxon>
        <taxon>Glomeromycetes</taxon>
        <taxon>Glomerales</taxon>
        <taxon>Glomeraceae</taxon>
        <taxon>Glomus</taxon>
    </lineage>
</organism>
<comment type="caution">
    <text evidence="1">The sequence shown here is derived from an EMBL/GenBank/DDBJ whole genome shotgun (WGS) entry which is preliminary data.</text>
</comment>